<name>A0A9N9CT21_9GLOM</name>
<accession>A0A9N9CT21</accession>
<keyword evidence="2" id="KW-1185">Reference proteome</keyword>
<dbReference type="EMBL" id="CAJVPK010002375">
    <property type="protein sequence ID" value="CAG8611812.1"/>
    <property type="molecule type" value="Genomic_DNA"/>
</dbReference>
<dbReference type="AlphaFoldDB" id="A0A9N9CT21"/>
<sequence>ELQEIEETNIKENLNLNSKLYKNLVYFYNKNNIEEIRKIMKEIDYKEYNFEVDTLKIGDAIIKKLSKGIKLEFEDSEAGRYYEGQEYSTPLSNKNYSNGENTQIKDFLTHHEVDQSIISTDLVTSEQVVNTISNISNLNETCSKKFKLLEDKEIDVFLDLENKKKDTSMESEKTINLSLCNTKTVTKCHNLNNSDITFEIIELDN</sequence>
<comment type="caution">
    <text evidence="1">The sequence shown here is derived from an EMBL/GenBank/DDBJ whole genome shotgun (WGS) entry which is preliminary data.</text>
</comment>
<reference evidence="1" key="1">
    <citation type="submission" date="2021-06" db="EMBL/GenBank/DDBJ databases">
        <authorList>
            <person name="Kallberg Y."/>
            <person name="Tangrot J."/>
            <person name="Rosling A."/>
        </authorList>
    </citation>
    <scope>NUCLEOTIDE SEQUENCE</scope>
    <source>
        <strain evidence="1">AZ414A</strain>
    </source>
</reference>
<dbReference type="OrthoDB" id="2445850at2759"/>
<dbReference type="Proteomes" id="UP000789706">
    <property type="component" value="Unassembled WGS sequence"/>
</dbReference>
<proteinExistence type="predicted"/>
<protein>
    <submittedName>
        <fullName evidence="1">3950_t:CDS:1</fullName>
    </submittedName>
</protein>
<gene>
    <name evidence="1" type="ORF">DEBURN_LOCUS10008</name>
</gene>
<feature type="non-terminal residue" evidence="1">
    <location>
        <position position="205"/>
    </location>
</feature>
<evidence type="ECO:0000313" key="1">
    <source>
        <dbReference type="EMBL" id="CAG8611812.1"/>
    </source>
</evidence>
<organism evidence="1 2">
    <name type="scientific">Diversispora eburnea</name>
    <dbReference type="NCBI Taxonomy" id="1213867"/>
    <lineage>
        <taxon>Eukaryota</taxon>
        <taxon>Fungi</taxon>
        <taxon>Fungi incertae sedis</taxon>
        <taxon>Mucoromycota</taxon>
        <taxon>Glomeromycotina</taxon>
        <taxon>Glomeromycetes</taxon>
        <taxon>Diversisporales</taxon>
        <taxon>Diversisporaceae</taxon>
        <taxon>Diversispora</taxon>
    </lineage>
</organism>
<evidence type="ECO:0000313" key="2">
    <source>
        <dbReference type="Proteomes" id="UP000789706"/>
    </source>
</evidence>